<dbReference type="RefSeq" id="WP_153728269.1">
    <property type="nucleotide sequence ID" value="NZ_WJNH01000004.1"/>
</dbReference>
<keyword evidence="2 5" id="KW-0812">Transmembrane</keyword>
<proteinExistence type="predicted"/>
<dbReference type="GO" id="GO:0016020">
    <property type="term" value="C:membrane"/>
    <property type="evidence" value="ECO:0007669"/>
    <property type="project" value="UniProtKB-SubCell"/>
</dbReference>
<sequence>MLKTFNQFLQRWMPLITPLSVVIGVALSDWLIPLEYLVPWIFAFMTFAGSLGSNFSDLKKVMLHPLPLFICLLILHIVMPVICFGVGSLVFYDEPYFVTGLILAFLVPTGITSLIWVSVYKGNIVLTLSIVLIDMFLAPFLVPAILNVFVGSSVNMDGVDMMIGLLWMVVIPSVLGMALNQMTKGKVNEQLAPNLAPFSKIGLGAVVMINSSQAASYFLNINWQLVLVGVVVFLLAALGYVLGWFASKALKANQDTAVTLIFNSGMRNISTGAVIAITYFPAAVIVPVVMSMLFQQVLASLSGGLLDRLYSITFNRNVSQIEQ</sequence>
<accession>A0A6G1X5Z8</accession>
<evidence type="ECO:0000256" key="4">
    <source>
        <dbReference type="ARBA" id="ARBA00023136"/>
    </source>
</evidence>
<keyword evidence="4 5" id="KW-0472">Membrane</keyword>
<evidence type="ECO:0000256" key="1">
    <source>
        <dbReference type="ARBA" id="ARBA00004141"/>
    </source>
</evidence>
<dbReference type="Pfam" id="PF01758">
    <property type="entry name" value="SBF"/>
    <property type="match status" value="1"/>
</dbReference>
<feature type="transmembrane region" description="Helical" evidence="5">
    <location>
        <begin position="161"/>
        <end position="180"/>
    </location>
</feature>
<feature type="transmembrane region" description="Helical" evidence="5">
    <location>
        <begin position="225"/>
        <end position="247"/>
    </location>
</feature>
<evidence type="ECO:0000256" key="5">
    <source>
        <dbReference type="SAM" id="Phobius"/>
    </source>
</evidence>
<organism evidence="6 7">
    <name type="scientific">Salinibacillus xinjiangensis</name>
    <dbReference type="NCBI Taxonomy" id="1229268"/>
    <lineage>
        <taxon>Bacteria</taxon>
        <taxon>Bacillati</taxon>
        <taxon>Bacillota</taxon>
        <taxon>Bacilli</taxon>
        <taxon>Bacillales</taxon>
        <taxon>Bacillaceae</taxon>
        <taxon>Salinibacillus</taxon>
    </lineage>
</organism>
<comment type="caution">
    <text evidence="6">The sequence shown here is derived from an EMBL/GenBank/DDBJ whole genome shotgun (WGS) entry which is preliminary data.</text>
</comment>
<dbReference type="OrthoDB" id="1551454at2"/>
<feature type="transmembrane region" description="Helical" evidence="5">
    <location>
        <begin position="12"/>
        <end position="31"/>
    </location>
</feature>
<feature type="transmembrane region" description="Helical" evidence="5">
    <location>
        <begin position="96"/>
        <end position="117"/>
    </location>
</feature>
<protein>
    <submittedName>
        <fullName evidence="6">Bile acid:sodium symporter family protein</fullName>
    </submittedName>
</protein>
<evidence type="ECO:0000256" key="2">
    <source>
        <dbReference type="ARBA" id="ARBA00022692"/>
    </source>
</evidence>
<reference evidence="6 7" key="1">
    <citation type="submission" date="2019-11" db="EMBL/GenBank/DDBJ databases">
        <authorList>
            <person name="Li J."/>
        </authorList>
    </citation>
    <scope>NUCLEOTIDE SEQUENCE [LARGE SCALE GENOMIC DNA]</scope>
    <source>
        <strain evidence="6 7">J4</strain>
    </source>
</reference>
<dbReference type="Proteomes" id="UP000480185">
    <property type="component" value="Unassembled WGS sequence"/>
</dbReference>
<feature type="transmembrane region" description="Helical" evidence="5">
    <location>
        <begin position="68"/>
        <end position="90"/>
    </location>
</feature>
<gene>
    <name evidence="6" type="ORF">GH754_08475</name>
</gene>
<name>A0A6G1X5Z8_9BACI</name>
<dbReference type="InterPro" id="IPR038770">
    <property type="entry name" value="Na+/solute_symporter_sf"/>
</dbReference>
<evidence type="ECO:0000313" key="7">
    <source>
        <dbReference type="Proteomes" id="UP000480185"/>
    </source>
</evidence>
<dbReference type="PANTHER" id="PTHR10361">
    <property type="entry name" value="SODIUM-BILE ACID COTRANSPORTER"/>
    <property type="match status" value="1"/>
</dbReference>
<comment type="subcellular location">
    <subcellularLocation>
        <location evidence="1">Membrane</location>
        <topology evidence="1">Multi-pass membrane protein</topology>
    </subcellularLocation>
</comment>
<dbReference type="EMBL" id="WJNH01000004">
    <property type="protein sequence ID" value="MRG86362.1"/>
    <property type="molecule type" value="Genomic_DNA"/>
</dbReference>
<dbReference type="PANTHER" id="PTHR10361:SF28">
    <property type="entry name" value="P3 PROTEIN-RELATED"/>
    <property type="match status" value="1"/>
</dbReference>
<keyword evidence="7" id="KW-1185">Reference proteome</keyword>
<dbReference type="Gene3D" id="1.20.1530.20">
    <property type="match status" value="1"/>
</dbReference>
<dbReference type="InterPro" id="IPR004710">
    <property type="entry name" value="Bilac:Na_transpt"/>
</dbReference>
<feature type="transmembrane region" description="Helical" evidence="5">
    <location>
        <begin position="124"/>
        <end position="149"/>
    </location>
</feature>
<dbReference type="AlphaFoldDB" id="A0A6G1X5Z8"/>
<dbReference type="InterPro" id="IPR002657">
    <property type="entry name" value="BilAc:Na_symport/Acr3"/>
</dbReference>
<keyword evidence="3 5" id="KW-1133">Transmembrane helix</keyword>
<evidence type="ECO:0000313" key="6">
    <source>
        <dbReference type="EMBL" id="MRG86362.1"/>
    </source>
</evidence>
<evidence type="ECO:0000256" key="3">
    <source>
        <dbReference type="ARBA" id="ARBA00022989"/>
    </source>
</evidence>
<feature type="transmembrane region" description="Helical" evidence="5">
    <location>
        <begin position="37"/>
        <end position="56"/>
    </location>
</feature>
<feature type="transmembrane region" description="Helical" evidence="5">
    <location>
        <begin position="268"/>
        <end position="294"/>
    </location>
</feature>